<dbReference type="InterPro" id="IPR018164">
    <property type="entry name" value="Ala-tRNA-synth_IIc_N"/>
</dbReference>
<evidence type="ECO:0000256" key="1">
    <source>
        <dbReference type="ARBA" id="ARBA00001947"/>
    </source>
</evidence>
<dbReference type="GO" id="GO:0003676">
    <property type="term" value="F:nucleic acid binding"/>
    <property type="evidence" value="ECO:0007669"/>
    <property type="project" value="InterPro"/>
</dbReference>
<sequence length="241" mass="26826">MTHKQFAEEAYQTTYQGKLIRLQSDPPAVILDSTIFYALSGGQPGDTGELSADGLTVRVVDTRYDADRKTILHYLDPESPVPEWKTGQIIEMKIDWARRHRLMRMHTAMHLLCSLIPYPVTGGGVGERESRVEFDMDTADFDKADLSQKLNQLVTQNLSVDVSSITDDMLDNNPELIRTMSVQPPRGQGSVRMINIGQGIDYQPCGGTHVRETGEIGELVVTKIKSKGKQNKRVSLALVTP</sequence>
<dbReference type="GO" id="GO:0002161">
    <property type="term" value="F:aminoacyl-tRNA deacylase activity"/>
    <property type="evidence" value="ECO:0007669"/>
    <property type="project" value="UniProtKB-ARBA"/>
</dbReference>
<comment type="caution">
    <text evidence="8">The sequence shown here is derived from an EMBL/GenBank/DDBJ whole genome shotgun (WGS) entry which is preliminary data.</text>
</comment>
<keyword evidence="9" id="KW-1185">Reference proteome</keyword>
<dbReference type="InterPro" id="IPR051335">
    <property type="entry name" value="Alanyl-tRNA_Editing_Enzymes"/>
</dbReference>
<evidence type="ECO:0000256" key="5">
    <source>
        <dbReference type="ARBA" id="ARBA00022833"/>
    </source>
</evidence>
<comment type="subcellular location">
    <subcellularLocation>
        <location evidence="2">Cytoplasm</location>
    </subcellularLocation>
</comment>
<reference evidence="8 9" key="1">
    <citation type="submission" date="2006-02" db="EMBL/GenBank/DDBJ databases">
        <authorList>
            <person name="Pinhassi J."/>
            <person name="Pedros-Alio C."/>
            <person name="Ferriera S."/>
            <person name="Johnson J."/>
            <person name="Kravitz S."/>
            <person name="Halpern A."/>
            <person name="Remington K."/>
            <person name="Beeson K."/>
            <person name="Tran B."/>
            <person name="Rogers Y.-H."/>
            <person name="Friedman R."/>
            <person name="Venter J.C."/>
        </authorList>
    </citation>
    <scope>NUCLEOTIDE SEQUENCE [LARGE SCALE GENOMIC DNA]</scope>
    <source>
        <strain evidence="8 9">MED297</strain>
    </source>
</reference>
<dbReference type="GO" id="GO:0004813">
    <property type="term" value="F:alanine-tRNA ligase activity"/>
    <property type="evidence" value="ECO:0007669"/>
    <property type="project" value="InterPro"/>
</dbReference>
<keyword evidence="8" id="KW-0378">Hydrolase</keyword>
<name>A4BHI9_9GAMM</name>
<dbReference type="Pfam" id="PF01411">
    <property type="entry name" value="tRNA-synt_2c"/>
    <property type="match status" value="1"/>
</dbReference>
<dbReference type="PANTHER" id="PTHR43462">
    <property type="entry name" value="ALANYL-TRNA EDITING PROTEIN"/>
    <property type="match status" value="1"/>
</dbReference>
<protein>
    <recommendedName>
        <fullName evidence="3">Alanine--tRNA ligase</fullName>
    </recommendedName>
    <alternativeName>
        <fullName evidence="6">Alanyl-tRNA synthetase</fullName>
    </alternativeName>
</protein>
<keyword evidence="5" id="KW-0862">Zinc</keyword>
<evidence type="ECO:0000256" key="6">
    <source>
        <dbReference type="ARBA" id="ARBA00032577"/>
    </source>
</evidence>
<organism evidence="8 9">
    <name type="scientific">Reinekea blandensis MED297</name>
    <dbReference type="NCBI Taxonomy" id="314283"/>
    <lineage>
        <taxon>Bacteria</taxon>
        <taxon>Pseudomonadati</taxon>
        <taxon>Pseudomonadota</taxon>
        <taxon>Gammaproteobacteria</taxon>
        <taxon>Oceanospirillales</taxon>
        <taxon>Saccharospirillaceae</taxon>
        <taxon>Reinekea</taxon>
    </lineage>
</organism>
<dbReference type="GO" id="GO:0005524">
    <property type="term" value="F:ATP binding"/>
    <property type="evidence" value="ECO:0007669"/>
    <property type="project" value="InterPro"/>
</dbReference>
<dbReference type="GO" id="GO:0005737">
    <property type="term" value="C:cytoplasm"/>
    <property type="evidence" value="ECO:0007669"/>
    <property type="project" value="UniProtKB-SubCell"/>
</dbReference>
<evidence type="ECO:0000313" key="9">
    <source>
        <dbReference type="Proteomes" id="UP000005953"/>
    </source>
</evidence>
<evidence type="ECO:0000256" key="4">
    <source>
        <dbReference type="ARBA" id="ARBA00022723"/>
    </source>
</evidence>
<evidence type="ECO:0000313" key="8">
    <source>
        <dbReference type="EMBL" id="EAR08387.1"/>
    </source>
</evidence>
<proteinExistence type="predicted"/>
<dbReference type="EMBL" id="AAOE01000021">
    <property type="protein sequence ID" value="EAR08387.1"/>
    <property type="molecule type" value="Genomic_DNA"/>
</dbReference>
<dbReference type="RefSeq" id="WP_008043626.1">
    <property type="nucleotide sequence ID" value="NZ_CH724150.1"/>
</dbReference>
<dbReference type="SUPFAM" id="SSF55186">
    <property type="entry name" value="ThrRS/AlaRS common domain"/>
    <property type="match status" value="1"/>
</dbReference>
<dbReference type="PROSITE" id="PS50860">
    <property type="entry name" value="AA_TRNA_LIGASE_II_ALA"/>
    <property type="match status" value="1"/>
</dbReference>
<evidence type="ECO:0000256" key="3">
    <source>
        <dbReference type="ARBA" id="ARBA00017959"/>
    </source>
</evidence>
<accession>A4BHI9</accession>
<dbReference type="SUPFAM" id="SSF50447">
    <property type="entry name" value="Translation proteins"/>
    <property type="match status" value="1"/>
</dbReference>
<dbReference type="Gene3D" id="2.40.30.130">
    <property type="match status" value="1"/>
</dbReference>
<dbReference type="SMART" id="SM00863">
    <property type="entry name" value="tRNA_SAD"/>
    <property type="match status" value="1"/>
</dbReference>
<dbReference type="Gene3D" id="3.30.980.10">
    <property type="entry name" value="Threonyl-trna Synthetase, Chain A, domain 2"/>
    <property type="match status" value="1"/>
</dbReference>
<dbReference type="OrthoDB" id="9812949at2"/>
<dbReference type="InterPro" id="IPR012947">
    <property type="entry name" value="tRNA_SAD"/>
</dbReference>
<dbReference type="STRING" id="314283.MED297_16644"/>
<dbReference type="PANTHER" id="PTHR43462:SF1">
    <property type="entry name" value="ALANYL-TRNA EDITING PROTEIN AARSD1"/>
    <property type="match status" value="1"/>
</dbReference>
<gene>
    <name evidence="8" type="ORF">MED297_16644</name>
</gene>
<comment type="cofactor">
    <cofactor evidence="1">
        <name>Zn(2+)</name>
        <dbReference type="ChEBI" id="CHEBI:29105"/>
    </cofactor>
</comment>
<evidence type="ECO:0000259" key="7">
    <source>
        <dbReference type="PROSITE" id="PS50860"/>
    </source>
</evidence>
<feature type="domain" description="Alanyl-transfer RNA synthetases family profile" evidence="7">
    <location>
        <begin position="1"/>
        <end position="241"/>
    </location>
</feature>
<dbReference type="GO" id="GO:0006419">
    <property type="term" value="P:alanyl-tRNA aminoacylation"/>
    <property type="evidence" value="ECO:0007669"/>
    <property type="project" value="InterPro"/>
</dbReference>
<dbReference type="GO" id="GO:0046872">
    <property type="term" value="F:metal ion binding"/>
    <property type="evidence" value="ECO:0007669"/>
    <property type="project" value="UniProtKB-KW"/>
</dbReference>
<dbReference type="Proteomes" id="UP000005953">
    <property type="component" value="Unassembled WGS sequence"/>
</dbReference>
<dbReference type="HOGENOM" id="CLU_004485_3_2_6"/>
<dbReference type="InterPro" id="IPR018163">
    <property type="entry name" value="Thr/Ala-tRNA-synth_IIc_edit"/>
</dbReference>
<dbReference type="Pfam" id="PF07973">
    <property type="entry name" value="tRNA_SAD"/>
    <property type="match status" value="1"/>
</dbReference>
<keyword evidence="4" id="KW-0479">Metal-binding</keyword>
<evidence type="ECO:0000256" key="2">
    <source>
        <dbReference type="ARBA" id="ARBA00004496"/>
    </source>
</evidence>
<dbReference type="AlphaFoldDB" id="A4BHI9"/>
<dbReference type="InterPro" id="IPR018165">
    <property type="entry name" value="Ala-tRNA-synth_IIc_core"/>
</dbReference>
<dbReference type="InterPro" id="IPR009000">
    <property type="entry name" value="Transl_B-barrel_sf"/>
</dbReference>